<organism evidence="1">
    <name type="scientific">marine sediment metagenome</name>
    <dbReference type="NCBI Taxonomy" id="412755"/>
    <lineage>
        <taxon>unclassified sequences</taxon>
        <taxon>metagenomes</taxon>
        <taxon>ecological metagenomes</taxon>
    </lineage>
</organism>
<dbReference type="AlphaFoldDB" id="A0A0F8ZZJ9"/>
<sequence>VYAREAGVGIYFSCGWLEKNKALEYVKKLLDALIKD</sequence>
<comment type="caution">
    <text evidence="1">The sequence shown here is derived from an EMBL/GenBank/DDBJ whole genome shotgun (WGS) entry which is preliminary data.</text>
</comment>
<name>A0A0F8ZZJ9_9ZZZZ</name>
<accession>A0A0F8ZZJ9</accession>
<feature type="non-terminal residue" evidence="1">
    <location>
        <position position="1"/>
    </location>
</feature>
<reference evidence="1" key="1">
    <citation type="journal article" date="2015" name="Nature">
        <title>Complex archaea that bridge the gap between prokaryotes and eukaryotes.</title>
        <authorList>
            <person name="Spang A."/>
            <person name="Saw J.H."/>
            <person name="Jorgensen S.L."/>
            <person name="Zaremba-Niedzwiedzka K."/>
            <person name="Martijn J."/>
            <person name="Lind A.E."/>
            <person name="van Eijk R."/>
            <person name="Schleper C."/>
            <person name="Guy L."/>
            <person name="Ettema T.J."/>
        </authorList>
    </citation>
    <scope>NUCLEOTIDE SEQUENCE</scope>
</reference>
<evidence type="ECO:0000313" key="1">
    <source>
        <dbReference type="EMBL" id="KKK99372.1"/>
    </source>
</evidence>
<gene>
    <name evidence="1" type="ORF">LCGC14_2633380</name>
</gene>
<dbReference type="EMBL" id="LAZR01045230">
    <property type="protein sequence ID" value="KKK99372.1"/>
    <property type="molecule type" value="Genomic_DNA"/>
</dbReference>
<proteinExistence type="predicted"/>
<protein>
    <submittedName>
        <fullName evidence="1">Uncharacterized protein</fullName>
    </submittedName>
</protein>